<dbReference type="Pfam" id="PF01547">
    <property type="entry name" value="SBP_bac_1"/>
    <property type="match status" value="1"/>
</dbReference>
<name>A0A927GZU4_9BACL</name>
<dbReference type="PANTHER" id="PTHR43649">
    <property type="entry name" value="ARABINOSE-BINDING PROTEIN-RELATED"/>
    <property type="match status" value="1"/>
</dbReference>
<dbReference type="RefSeq" id="WP_190928988.1">
    <property type="nucleotide sequence ID" value="NZ_JACXJA010000019.1"/>
</dbReference>
<organism evidence="5 6">
    <name type="scientific">Paenibacillus oceani</name>
    <dbReference type="NCBI Taxonomy" id="2772510"/>
    <lineage>
        <taxon>Bacteria</taxon>
        <taxon>Bacillati</taxon>
        <taxon>Bacillota</taxon>
        <taxon>Bacilli</taxon>
        <taxon>Bacillales</taxon>
        <taxon>Paenibacillaceae</taxon>
        <taxon>Paenibacillus</taxon>
    </lineage>
</organism>
<evidence type="ECO:0000256" key="3">
    <source>
        <dbReference type="ARBA" id="ARBA00022448"/>
    </source>
</evidence>
<evidence type="ECO:0000313" key="6">
    <source>
        <dbReference type="Proteomes" id="UP000639396"/>
    </source>
</evidence>
<dbReference type="InterPro" id="IPR050490">
    <property type="entry name" value="Bact_solute-bd_prot1"/>
</dbReference>
<dbReference type="InterPro" id="IPR006059">
    <property type="entry name" value="SBP"/>
</dbReference>
<evidence type="ECO:0000313" key="5">
    <source>
        <dbReference type="EMBL" id="MBD2863356.1"/>
    </source>
</evidence>
<evidence type="ECO:0000256" key="1">
    <source>
        <dbReference type="ARBA" id="ARBA00004196"/>
    </source>
</evidence>
<dbReference type="Gene3D" id="3.40.190.10">
    <property type="entry name" value="Periplasmic binding protein-like II"/>
    <property type="match status" value="1"/>
</dbReference>
<gene>
    <name evidence="5" type="ORF">IDH45_15290</name>
</gene>
<comment type="caution">
    <text evidence="5">The sequence shown here is derived from an EMBL/GenBank/DDBJ whole genome shotgun (WGS) entry which is preliminary data.</text>
</comment>
<dbReference type="Proteomes" id="UP000639396">
    <property type="component" value="Unassembled WGS sequence"/>
</dbReference>
<sequence length="468" mass="53788">MKWNNVGKKSRHPAPGRQLARGALASVLAVSLLLAGCTAKPADEQTRKVVRIPFGSEESFYSTYGDYFAFKFPDVEVEIISTEDLHKTGNNYFDEFEKLVREQKPDLVITHPSFYFRWANKGMLLDLEPFVRNSGFDLSQFVPAAIARLKENDEGKLFGLAPELTSSGLYYNKDLFDKYGVPYPKNQMSWEETMELSRRFPVDPDPEKRIYGIHLKYWTTFDFIQTLAATENASYISPDMKRLTFESDIWKKSFKHIIEGFRSKNLYYYYKDGKPVRYGPDETKEMDLFSRGKAAMTVSGVEQLFRMKQWGTQDFNWDVVTVPVDPANPEYTNNFDVDTIFVIPANADNPDTAWSIVQYFNSEEAAKVKMKMDDVFSSRTAFATTKDGQSLEPFYMLKRKKEELDLTITVPDTFYPVFSTPFQLLYIREIDEAVNGRKTIEEAIYTIQTEGQKLLDQAWAGGTPPPAK</sequence>
<proteinExistence type="inferred from homology"/>
<evidence type="ECO:0000256" key="4">
    <source>
        <dbReference type="ARBA" id="ARBA00022729"/>
    </source>
</evidence>
<keyword evidence="4" id="KW-0732">Signal</keyword>
<dbReference type="SUPFAM" id="SSF53850">
    <property type="entry name" value="Periplasmic binding protein-like II"/>
    <property type="match status" value="1"/>
</dbReference>
<keyword evidence="6" id="KW-1185">Reference proteome</keyword>
<accession>A0A927GZU4</accession>
<dbReference type="AlphaFoldDB" id="A0A927GZU4"/>
<keyword evidence="3" id="KW-0813">Transport</keyword>
<comment type="similarity">
    <text evidence="2">Belongs to the bacterial solute-binding protein 1 family.</text>
</comment>
<dbReference type="PANTHER" id="PTHR43649:SF31">
    <property type="entry name" value="SN-GLYCEROL-3-PHOSPHATE-BINDING PERIPLASMIC PROTEIN UGPB"/>
    <property type="match status" value="1"/>
</dbReference>
<dbReference type="EMBL" id="JACXJA010000019">
    <property type="protein sequence ID" value="MBD2863356.1"/>
    <property type="molecule type" value="Genomic_DNA"/>
</dbReference>
<protein>
    <submittedName>
        <fullName evidence="5">Extracellular solute-binding protein</fullName>
    </submittedName>
</protein>
<comment type="subcellular location">
    <subcellularLocation>
        <location evidence="1">Cell envelope</location>
    </subcellularLocation>
</comment>
<dbReference type="GO" id="GO:0030313">
    <property type="term" value="C:cell envelope"/>
    <property type="evidence" value="ECO:0007669"/>
    <property type="project" value="UniProtKB-SubCell"/>
</dbReference>
<evidence type="ECO:0000256" key="2">
    <source>
        <dbReference type="ARBA" id="ARBA00008520"/>
    </source>
</evidence>
<reference evidence="5" key="1">
    <citation type="submission" date="2020-09" db="EMBL/GenBank/DDBJ databases">
        <title>A novel bacterium of genus Paenibacillus, isolated from South China Sea.</title>
        <authorList>
            <person name="Huang H."/>
            <person name="Mo K."/>
            <person name="Hu Y."/>
        </authorList>
    </citation>
    <scope>NUCLEOTIDE SEQUENCE</scope>
    <source>
        <strain evidence="5">IB182363</strain>
    </source>
</reference>